<feature type="region of interest" description="Disordered" evidence="1">
    <location>
        <begin position="444"/>
        <end position="471"/>
    </location>
</feature>
<evidence type="ECO:0000256" key="1">
    <source>
        <dbReference type="SAM" id="MobiDB-lite"/>
    </source>
</evidence>
<evidence type="ECO:0000313" key="4">
    <source>
        <dbReference type="Proteomes" id="UP000542742"/>
    </source>
</evidence>
<evidence type="ECO:0000313" key="3">
    <source>
        <dbReference type="EMBL" id="MBB4691287.1"/>
    </source>
</evidence>
<dbReference type="PANTHER" id="PTHR40765:SF2">
    <property type="entry name" value="ESX-2 SECRETION SYSTEM ATPASE ECCB2"/>
    <property type="match status" value="1"/>
</dbReference>
<keyword evidence="4" id="KW-1185">Reference proteome</keyword>
<keyword evidence="2" id="KW-0812">Transmembrane</keyword>
<dbReference type="Pfam" id="PF05108">
    <property type="entry name" value="T7SS_ESX1_EccB"/>
    <property type="match status" value="1"/>
</dbReference>
<dbReference type="RefSeq" id="WP_184950119.1">
    <property type="nucleotide sequence ID" value="NZ_BOMC01000006.1"/>
</dbReference>
<dbReference type="InterPro" id="IPR044857">
    <property type="entry name" value="T7SS_EccB_R1"/>
</dbReference>
<dbReference type="PANTHER" id="PTHR40765">
    <property type="entry name" value="ESX-2 SECRETION SYSTEM ATPASE ECCB2"/>
    <property type="match status" value="1"/>
</dbReference>
<sequence>MPTRQDQLHSYQYAMQRVVAALVSRDPDPARSPMRRAGTTALVSLLIAALAVGATAIYGILTGNGNTDPRDSSVILQEKGTGAQFVYLKADSRLHPVLNYTSGMLLAEGSPAAVKGISARKLSDVPLGPTLGIVGAPDSLPEKSALLTGSWSVCTQREDAGLRSTVLVGTTPSGGRPAGAKREALLVSEPNGRVSLVDGNRKFSIPPGAELRTQRALGYNAQTPWPVTTAWINAIPSGPDLVAPQVPNRGGRSAVAGREIGQVLSDVGRTQFAVLLADGVAAVTPLQAKLLQALPGAPREFPVDNFVDLQPSRQQISDAGQAGALPTTVPTLADGTPQRACVTLPVRDQTRDGVRIDPDIPDGTAIPQPGTPGQVRADVVHVPRGRGAVVGSLPNPDSPQLGTIGIVTDTGTMFPLANPGLLTKLGYAKVKPVAVPSEIVSLLAPGPSLDPEQAQRPPVAAPAASGAPTGQ</sequence>
<feature type="region of interest" description="Disordered" evidence="1">
    <location>
        <begin position="352"/>
        <end position="374"/>
    </location>
</feature>
<proteinExistence type="predicted"/>
<dbReference type="AlphaFoldDB" id="A0A7W7CMH2"/>
<dbReference type="EMBL" id="JACHMF010000001">
    <property type="protein sequence ID" value="MBB4691287.1"/>
    <property type="molecule type" value="Genomic_DNA"/>
</dbReference>
<feature type="transmembrane region" description="Helical" evidence="2">
    <location>
        <begin position="41"/>
        <end position="61"/>
    </location>
</feature>
<evidence type="ECO:0000256" key="2">
    <source>
        <dbReference type="SAM" id="Phobius"/>
    </source>
</evidence>
<comment type="caution">
    <text evidence="3">The sequence shown here is derived from an EMBL/GenBank/DDBJ whole genome shotgun (WGS) entry which is preliminary data.</text>
</comment>
<protein>
    <submittedName>
        <fullName evidence="3">Type VII secretion protein EccB</fullName>
    </submittedName>
</protein>
<keyword evidence="2" id="KW-0472">Membrane</keyword>
<feature type="compositionally biased region" description="Low complexity" evidence="1">
    <location>
        <begin position="451"/>
        <end position="471"/>
    </location>
</feature>
<name>A0A7W7CMH2_9ACTN</name>
<gene>
    <name evidence="3" type="ORF">BKA14_001435</name>
</gene>
<reference evidence="3 4" key="1">
    <citation type="submission" date="2020-08" db="EMBL/GenBank/DDBJ databases">
        <title>Sequencing the genomes of 1000 actinobacteria strains.</title>
        <authorList>
            <person name="Klenk H.-P."/>
        </authorList>
    </citation>
    <scope>NUCLEOTIDE SEQUENCE [LARGE SCALE GENOMIC DNA]</scope>
    <source>
        <strain evidence="3 4">DSM 45518</strain>
    </source>
</reference>
<dbReference type="NCBIfam" id="TIGR03919">
    <property type="entry name" value="T7SS_EccB"/>
    <property type="match status" value="1"/>
</dbReference>
<dbReference type="Proteomes" id="UP000542742">
    <property type="component" value="Unassembled WGS sequence"/>
</dbReference>
<accession>A0A7W7CMH2</accession>
<dbReference type="Gene3D" id="3.30.2390.20">
    <property type="entry name" value="Type VII secretion system EccB, repeat 1 domain"/>
    <property type="match status" value="1"/>
</dbReference>
<organism evidence="3 4">
    <name type="scientific">Paractinoplanes abujensis</name>
    <dbReference type="NCBI Taxonomy" id="882441"/>
    <lineage>
        <taxon>Bacteria</taxon>
        <taxon>Bacillati</taxon>
        <taxon>Actinomycetota</taxon>
        <taxon>Actinomycetes</taxon>
        <taxon>Micromonosporales</taxon>
        <taxon>Micromonosporaceae</taxon>
        <taxon>Paractinoplanes</taxon>
    </lineage>
</organism>
<keyword evidence="2" id="KW-1133">Transmembrane helix</keyword>
<dbReference type="GO" id="GO:0005576">
    <property type="term" value="C:extracellular region"/>
    <property type="evidence" value="ECO:0007669"/>
    <property type="project" value="TreeGrafter"/>
</dbReference>
<dbReference type="InterPro" id="IPR007795">
    <property type="entry name" value="T7SS_EccB"/>
</dbReference>